<keyword evidence="6 13" id="KW-0808">Transferase</keyword>
<dbReference type="Gene3D" id="3.40.47.10">
    <property type="match status" value="1"/>
</dbReference>
<dbReference type="EMBL" id="JALHLE010000038">
    <property type="protein sequence ID" value="MCJ2180618.1"/>
    <property type="molecule type" value="Genomic_DNA"/>
</dbReference>
<dbReference type="InterPro" id="IPR000794">
    <property type="entry name" value="Beta-ketoacyl_synthase"/>
</dbReference>
<name>A0ABT0B6Y1_9SPHN</name>
<evidence type="ECO:0000313" key="16">
    <source>
        <dbReference type="Proteomes" id="UP001162880"/>
    </source>
</evidence>
<dbReference type="Pfam" id="PF02801">
    <property type="entry name" value="Ketoacyl-synt_C"/>
    <property type="match status" value="1"/>
</dbReference>
<evidence type="ECO:0000256" key="11">
    <source>
        <dbReference type="ARBA" id="ARBA00039445"/>
    </source>
</evidence>
<dbReference type="PANTHER" id="PTHR11712">
    <property type="entry name" value="POLYKETIDE SYNTHASE-RELATED"/>
    <property type="match status" value="1"/>
</dbReference>
<comment type="function">
    <text evidence="10">Proposed to synthesize NOD factor fatty acyl chain. Involved in the synthesis of a highly unsaturated fatty acid moiety, which forms part of a lipo-oligosaccharide that is responsible for host specificity.</text>
</comment>
<dbReference type="InterPro" id="IPR014031">
    <property type="entry name" value="Ketoacyl_synth_C"/>
</dbReference>
<dbReference type="InterPro" id="IPR016039">
    <property type="entry name" value="Thiolase-like"/>
</dbReference>
<evidence type="ECO:0000256" key="5">
    <source>
        <dbReference type="ARBA" id="ARBA00022519"/>
    </source>
</evidence>
<keyword evidence="3" id="KW-0536">Nodulation</keyword>
<evidence type="ECO:0000256" key="7">
    <source>
        <dbReference type="ARBA" id="ARBA00022692"/>
    </source>
</evidence>
<evidence type="ECO:0000256" key="10">
    <source>
        <dbReference type="ARBA" id="ARBA00037576"/>
    </source>
</evidence>
<dbReference type="SUPFAM" id="SSF53901">
    <property type="entry name" value="Thiolase-like"/>
    <property type="match status" value="2"/>
</dbReference>
<evidence type="ECO:0000256" key="3">
    <source>
        <dbReference type="ARBA" id="ARBA00022458"/>
    </source>
</evidence>
<accession>A0ABT0B6Y1</accession>
<comment type="similarity">
    <text evidence="2 13">Belongs to the thiolase-like superfamily. Beta-ketoacyl-ACP synthases family.</text>
</comment>
<protein>
    <recommendedName>
        <fullName evidence="11">Nodulation protein E</fullName>
    </recommendedName>
    <alternativeName>
        <fullName evidence="12">Host-specificity of nodulation protein B</fullName>
    </alternativeName>
</protein>
<dbReference type="PROSITE" id="PS52004">
    <property type="entry name" value="KS3_2"/>
    <property type="match status" value="1"/>
</dbReference>
<evidence type="ECO:0000259" key="14">
    <source>
        <dbReference type="PROSITE" id="PS52004"/>
    </source>
</evidence>
<evidence type="ECO:0000256" key="8">
    <source>
        <dbReference type="ARBA" id="ARBA00022989"/>
    </source>
</evidence>
<sequence>MGAISATGIGIDALWEAARTGSSGVGPIVLEHARGNRIHIGAAVSSFDPAVHIDEASLRTCDRHAQFAVVAAREAIAAAGLAPSQLLGNRTAVILGTGAGGIGTLDDGCRAYYSGERFDTFAVPRGMASSASCHLSIAHGITGPTFAVTSACASASQAIGIAAQLIRSGLIDRAITGGAEACLTPATMRTWEYLRVLTADACRPFSVGRSGMVIGEGAGICILESEDALLARGGRAQAWLSGFGTSSDARDMVQPDVDGAASAVSAALTDAGLTPEAIGYINAHGTGTVANDINEALALRAVFSDSLDTIPLSSSKPIIGHTLGASGALELLITIRALQEQTIPPQINCRGIDPKCALNIQLDEPAGHSFDAALSNSFAFGGINAALIVGRAN</sequence>
<evidence type="ECO:0000313" key="15">
    <source>
        <dbReference type="EMBL" id="MCJ2180618.1"/>
    </source>
</evidence>
<keyword evidence="7" id="KW-0812">Transmembrane</keyword>
<dbReference type="SMART" id="SM00825">
    <property type="entry name" value="PKS_KS"/>
    <property type="match status" value="1"/>
</dbReference>
<dbReference type="PROSITE" id="PS00098">
    <property type="entry name" value="THIOLASE_1"/>
    <property type="match status" value="1"/>
</dbReference>
<dbReference type="PROSITE" id="PS00606">
    <property type="entry name" value="KS3_1"/>
    <property type="match status" value="1"/>
</dbReference>
<feature type="domain" description="Ketosynthase family 3 (KS3)" evidence="14">
    <location>
        <begin position="1"/>
        <end position="391"/>
    </location>
</feature>
<comment type="subcellular location">
    <subcellularLocation>
        <location evidence="1">Cell inner membrane</location>
    </subcellularLocation>
</comment>
<evidence type="ECO:0000256" key="12">
    <source>
        <dbReference type="ARBA" id="ARBA00041756"/>
    </source>
</evidence>
<dbReference type="PANTHER" id="PTHR11712:SF352">
    <property type="entry name" value="3-OXOACYL-[ACYL-CARRIER-PROTEIN] SYNTHASE"/>
    <property type="match status" value="1"/>
</dbReference>
<dbReference type="CDD" id="cd00834">
    <property type="entry name" value="KAS_I_II"/>
    <property type="match status" value="1"/>
</dbReference>
<dbReference type="InterPro" id="IPR020615">
    <property type="entry name" value="Thiolase_acyl_enz_int_AS"/>
</dbReference>
<dbReference type="Pfam" id="PF00109">
    <property type="entry name" value="ketoacyl-synt"/>
    <property type="match status" value="1"/>
</dbReference>
<keyword evidence="8" id="KW-1133">Transmembrane helix</keyword>
<dbReference type="Proteomes" id="UP001162880">
    <property type="component" value="Unassembled WGS sequence"/>
</dbReference>
<dbReference type="InterPro" id="IPR018201">
    <property type="entry name" value="Ketoacyl_synth_AS"/>
</dbReference>
<dbReference type="InterPro" id="IPR020841">
    <property type="entry name" value="PKS_Beta-ketoAc_synthase_dom"/>
</dbReference>
<gene>
    <name evidence="15" type="ORF">MTR64_18760</name>
</gene>
<evidence type="ECO:0000256" key="2">
    <source>
        <dbReference type="ARBA" id="ARBA00008467"/>
    </source>
</evidence>
<keyword evidence="5" id="KW-0997">Cell inner membrane</keyword>
<keyword evidence="9" id="KW-0472">Membrane</keyword>
<organism evidence="15 16">
    <name type="scientific">Novosphingobium album</name>
    <name type="common">ex Hu et al. 2023</name>
    <dbReference type="NCBI Taxonomy" id="2930093"/>
    <lineage>
        <taxon>Bacteria</taxon>
        <taxon>Pseudomonadati</taxon>
        <taxon>Pseudomonadota</taxon>
        <taxon>Alphaproteobacteria</taxon>
        <taxon>Sphingomonadales</taxon>
        <taxon>Sphingomonadaceae</taxon>
        <taxon>Novosphingobium</taxon>
    </lineage>
</organism>
<reference evidence="15" key="1">
    <citation type="submission" date="2022-03" db="EMBL/GenBank/DDBJ databases">
        <title>Identification of a novel bacterium isolated from mangrove sediments.</title>
        <authorList>
            <person name="Pan X."/>
        </authorList>
    </citation>
    <scope>NUCLEOTIDE SEQUENCE</scope>
    <source>
        <strain evidence="15">B2580</strain>
    </source>
</reference>
<dbReference type="InterPro" id="IPR014030">
    <property type="entry name" value="Ketoacyl_synth_N"/>
</dbReference>
<keyword evidence="4" id="KW-1003">Cell membrane</keyword>
<evidence type="ECO:0000256" key="9">
    <source>
        <dbReference type="ARBA" id="ARBA00023136"/>
    </source>
</evidence>
<comment type="caution">
    <text evidence="15">The sequence shown here is derived from an EMBL/GenBank/DDBJ whole genome shotgun (WGS) entry which is preliminary data.</text>
</comment>
<evidence type="ECO:0000256" key="13">
    <source>
        <dbReference type="RuleBase" id="RU003694"/>
    </source>
</evidence>
<evidence type="ECO:0000256" key="4">
    <source>
        <dbReference type="ARBA" id="ARBA00022475"/>
    </source>
</evidence>
<proteinExistence type="inferred from homology"/>
<evidence type="ECO:0000256" key="1">
    <source>
        <dbReference type="ARBA" id="ARBA00004533"/>
    </source>
</evidence>
<keyword evidence="16" id="KW-1185">Reference proteome</keyword>
<evidence type="ECO:0000256" key="6">
    <source>
        <dbReference type="ARBA" id="ARBA00022679"/>
    </source>
</evidence>